<dbReference type="RefSeq" id="WP_184373117.1">
    <property type="nucleotide sequence ID" value="NZ_BAAAKM010000094.1"/>
</dbReference>
<feature type="transmembrane region" description="Helical" evidence="2">
    <location>
        <begin position="165"/>
        <end position="187"/>
    </location>
</feature>
<feature type="compositionally biased region" description="Basic and acidic residues" evidence="1">
    <location>
        <begin position="117"/>
        <end position="126"/>
    </location>
</feature>
<keyword evidence="2" id="KW-0472">Membrane</keyword>
<keyword evidence="2" id="KW-0812">Transmembrane</keyword>
<organism evidence="3 4">
    <name type="scientific">Nocardiopsis metallicus</name>
    <dbReference type="NCBI Taxonomy" id="179819"/>
    <lineage>
        <taxon>Bacteria</taxon>
        <taxon>Bacillati</taxon>
        <taxon>Actinomycetota</taxon>
        <taxon>Actinomycetes</taxon>
        <taxon>Streptosporangiales</taxon>
        <taxon>Nocardiopsidaceae</taxon>
        <taxon>Nocardiopsis</taxon>
    </lineage>
</organism>
<name>A0A840WQP7_9ACTN</name>
<keyword evidence="2" id="KW-1133">Transmembrane helix</keyword>
<proteinExistence type="predicted"/>
<dbReference type="EMBL" id="JACHDO010000001">
    <property type="protein sequence ID" value="MBB5494175.1"/>
    <property type="molecule type" value="Genomic_DNA"/>
</dbReference>
<evidence type="ECO:0000313" key="3">
    <source>
        <dbReference type="EMBL" id="MBB5494175.1"/>
    </source>
</evidence>
<gene>
    <name evidence="3" type="ORF">HNR07_005312</name>
</gene>
<protein>
    <submittedName>
        <fullName evidence="3">Uncharacterized protein</fullName>
    </submittedName>
</protein>
<dbReference type="Proteomes" id="UP000579647">
    <property type="component" value="Unassembled WGS sequence"/>
</dbReference>
<keyword evidence="4" id="KW-1185">Reference proteome</keyword>
<feature type="region of interest" description="Disordered" evidence="1">
    <location>
        <begin position="17"/>
        <end position="163"/>
    </location>
</feature>
<evidence type="ECO:0000256" key="1">
    <source>
        <dbReference type="SAM" id="MobiDB-lite"/>
    </source>
</evidence>
<reference evidence="3 4" key="1">
    <citation type="submission" date="2020-08" db="EMBL/GenBank/DDBJ databases">
        <title>Sequencing the genomes of 1000 actinobacteria strains.</title>
        <authorList>
            <person name="Klenk H.-P."/>
        </authorList>
    </citation>
    <scope>NUCLEOTIDE SEQUENCE [LARGE SCALE GENOMIC DNA]</scope>
    <source>
        <strain evidence="3 4">DSM 44598</strain>
    </source>
</reference>
<feature type="compositionally biased region" description="Pro residues" evidence="1">
    <location>
        <begin position="105"/>
        <end position="115"/>
    </location>
</feature>
<comment type="caution">
    <text evidence="3">The sequence shown here is derived from an EMBL/GenBank/DDBJ whole genome shotgun (WGS) entry which is preliminary data.</text>
</comment>
<accession>A0A840WQP7</accession>
<sequence>MSTETMPLDLRRVLDAPRGRRFSRPVLRPGIRPEVHSSGGRAPESLPPLVSLGRTPRERELLARMPDTPGLRRRFAEGDPPAWLRGAESAESCWRQDDVSDRTPAPEPAPAPQPAREPAEEAEPKRPVSIPRPRREQVPRPPLPRRSDRPRRPASHRKPRRRTGLLLTGYALAVTAGAMGQHLLALLG</sequence>
<evidence type="ECO:0000256" key="2">
    <source>
        <dbReference type="SAM" id="Phobius"/>
    </source>
</evidence>
<evidence type="ECO:0000313" key="4">
    <source>
        <dbReference type="Proteomes" id="UP000579647"/>
    </source>
</evidence>
<dbReference type="AlphaFoldDB" id="A0A840WQP7"/>
<feature type="compositionally biased region" description="Basic residues" evidence="1">
    <location>
        <begin position="152"/>
        <end position="163"/>
    </location>
</feature>